<dbReference type="GO" id="GO:0005506">
    <property type="term" value="F:iron ion binding"/>
    <property type="evidence" value="ECO:0007669"/>
    <property type="project" value="InterPro"/>
</dbReference>
<dbReference type="SMART" id="SM01008">
    <property type="entry name" value="Ald_Xan_dh_C"/>
    <property type="match status" value="1"/>
</dbReference>
<organism evidence="1 2">
    <name type="scientific">Luteibacter rhizovicinus DSM 16549</name>
    <dbReference type="NCBI Taxonomy" id="1440763"/>
    <lineage>
        <taxon>Bacteria</taxon>
        <taxon>Pseudomonadati</taxon>
        <taxon>Pseudomonadota</taxon>
        <taxon>Gammaproteobacteria</taxon>
        <taxon>Lysobacterales</taxon>
        <taxon>Rhodanobacteraceae</taxon>
        <taxon>Luteibacter</taxon>
    </lineage>
</organism>
<dbReference type="SUPFAM" id="SSF56003">
    <property type="entry name" value="Molybdenum cofactor-binding domain"/>
    <property type="match status" value="1"/>
</dbReference>
<dbReference type="EMBL" id="CP017480">
    <property type="protein sequence ID" value="APG06306.1"/>
    <property type="molecule type" value="Genomic_DNA"/>
</dbReference>
<dbReference type="InterPro" id="IPR036856">
    <property type="entry name" value="Ald_Oxase/Xan_DH_a/b_sf"/>
</dbReference>
<dbReference type="PANTHER" id="PTHR11908:SF123">
    <property type="entry name" value="ALDEHYDE OXIDOREDUCTASE MOLYBDENUM-BINDING SUBUNIT PAOC"/>
    <property type="match status" value="1"/>
</dbReference>
<dbReference type="InterPro" id="IPR037165">
    <property type="entry name" value="AldOxase/xan_DH_Mopterin-bd_sf"/>
</dbReference>
<dbReference type="AlphaFoldDB" id="A0A0G9HDJ1"/>
<dbReference type="InterPro" id="IPR008274">
    <property type="entry name" value="AldOxase/xan_DH_MoCoBD1"/>
</dbReference>
<sequence>MRMDTVVGHTPLDDLPDGFTGKPIDRVDGPLKVQGKVAYAAEHGGVGNVAYAFPVLATIAPGRILRIDDTAARHAPGVIDVLTAKNAPKQDTSSDDAIPQLVGDKVRHYGQPVALVIARSYEQARHAASLVRPEYDATPGRFDLAAGKAGARKPEDLSFAKADTEKGDFDDAYASAPHQLDVVYTTPFQFHAAMEPHATVAAWNEDRLTVETSNQMPTPGRKALAATFGVAPEKVRLLSAYIGGGFGSKLDVQPDAVLAALAARATGLRVKLALTRQQLFHVVGHRTNTIQRVRLGTDAQGRILAEAHEAWSGNEPGNDEFEPTVLGTRSRYAGDNRLNTHRQVDLDLPPAISMRAPGEAVGLLALEGAMDELAVQLDIDPIELRIRNEPAVDPELGVPFSSRQVVECMREGARRFGWDKRIAQPRQVRDGRWYIGIGMSSAVRGNMLQASKANVRLDPSGRLTARMAMTDIGTGSYTVFTQVAADLLGLPMGRVTILLGDSDFPETPGSGGSFGAASAGSGLYDACMQLRSKLCRSAGIDPAQARFEDGHVTDGRKRVSYVALAGEDGVTADGAIEPGSNSTNYNQNSYGAFFAEVGVDMDTGEIRLRRMLGVFAAGRILNAKTARSQALGGMIFGVGSALSEEMVLDPRYGAFVNHDLAEYHVPVNADIGPMEAVFLPELDDKANPLKIKGLGEVGISGAGASIANAVYNACGVRIRDYPLTLDKVLAGMV</sequence>
<dbReference type="STRING" id="1440763.BJI69_02375"/>
<dbReference type="PATRIC" id="fig|1440763.5.peg.3197"/>
<proteinExistence type="predicted"/>
<dbReference type="Gene3D" id="3.30.365.10">
    <property type="entry name" value="Aldehyde oxidase/xanthine dehydrogenase, molybdopterin binding domain"/>
    <property type="match status" value="4"/>
</dbReference>
<protein>
    <submittedName>
        <fullName evidence="1">Xanthine dehydrogenase</fullName>
    </submittedName>
</protein>
<dbReference type="KEGG" id="lrz:BJI69_02375"/>
<name>A0A0G9HDJ1_9GAMM</name>
<dbReference type="InterPro" id="IPR046867">
    <property type="entry name" value="AldOxase/xan_DH_MoCoBD2"/>
</dbReference>
<dbReference type="Pfam" id="PF01315">
    <property type="entry name" value="Ald_Xan_dh_C"/>
    <property type="match status" value="1"/>
</dbReference>
<dbReference type="SUPFAM" id="SSF54665">
    <property type="entry name" value="CO dehydrogenase molybdoprotein N-domain-like"/>
    <property type="match status" value="1"/>
</dbReference>
<dbReference type="Proteomes" id="UP000182987">
    <property type="component" value="Chromosome"/>
</dbReference>
<accession>A0A0G9HDJ1</accession>
<dbReference type="Gene3D" id="3.90.1170.50">
    <property type="entry name" value="Aldehyde oxidase/xanthine dehydrogenase, a/b hammerhead"/>
    <property type="match status" value="1"/>
</dbReference>
<dbReference type="InterPro" id="IPR000674">
    <property type="entry name" value="Ald_Oxase/Xan_DH_a/b"/>
</dbReference>
<keyword evidence="2" id="KW-1185">Reference proteome</keyword>
<dbReference type="OrthoDB" id="6177861at2"/>
<dbReference type="PANTHER" id="PTHR11908">
    <property type="entry name" value="XANTHINE DEHYDROGENASE"/>
    <property type="match status" value="1"/>
</dbReference>
<dbReference type="InterPro" id="IPR016208">
    <property type="entry name" value="Ald_Oxase/xanthine_DH-like"/>
</dbReference>
<evidence type="ECO:0000313" key="1">
    <source>
        <dbReference type="EMBL" id="APG06306.1"/>
    </source>
</evidence>
<dbReference type="Pfam" id="PF20256">
    <property type="entry name" value="MoCoBD_2"/>
    <property type="match status" value="1"/>
</dbReference>
<dbReference type="Pfam" id="PF02738">
    <property type="entry name" value="MoCoBD_1"/>
    <property type="match status" value="1"/>
</dbReference>
<evidence type="ECO:0000313" key="2">
    <source>
        <dbReference type="Proteomes" id="UP000182987"/>
    </source>
</evidence>
<dbReference type="GO" id="GO:0016491">
    <property type="term" value="F:oxidoreductase activity"/>
    <property type="evidence" value="ECO:0007669"/>
    <property type="project" value="InterPro"/>
</dbReference>
<reference evidence="2" key="1">
    <citation type="submission" date="2016-09" db="EMBL/GenBank/DDBJ databases">
        <authorList>
            <person name="Lysoe E."/>
        </authorList>
    </citation>
    <scope>NUCLEOTIDE SEQUENCE [LARGE SCALE GENOMIC DNA]</scope>
    <source>
        <strain evidence="2">LJ96T</strain>
    </source>
</reference>
<gene>
    <name evidence="1" type="ORF">BJI69_02375</name>
</gene>